<reference evidence="2" key="1">
    <citation type="journal article" date="2020" name="Nature">
        <title>Giant virus diversity and host interactions through global metagenomics.</title>
        <authorList>
            <person name="Schulz F."/>
            <person name="Roux S."/>
            <person name="Paez-Espino D."/>
            <person name="Jungbluth S."/>
            <person name="Walsh D.A."/>
            <person name="Denef V.J."/>
            <person name="McMahon K.D."/>
            <person name="Konstantinidis K.T."/>
            <person name="Eloe-Fadrosh E.A."/>
            <person name="Kyrpides N.C."/>
            <person name="Woyke T."/>
        </authorList>
    </citation>
    <scope>NUCLEOTIDE SEQUENCE</scope>
    <source>
        <strain evidence="2">GVMAG-S-ERX555967-131</strain>
    </source>
</reference>
<evidence type="ECO:0000313" key="2">
    <source>
        <dbReference type="EMBL" id="QHT37306.1"/>
    </source>
</evidence>
<dbReference type="InterPro" id="IPR012337">
    <property type="entry name" value="RNaseH-like_sf"/>
</dbReference>
<sequence length="768" mass="90206">MILFKIKFQSPINYYFLNSGKFITNNMEYKSILAHDWPDYKYEFAVKYLTHNDKKKFANEDKQIKNMSPDAKSNLLSRFKKSNDGTGYQSSDGITLSYISYTVPYWFEYDIPPLPIVFTVVKYSDITKTIHKFFSSEQDYAMNYKTLYDKIRTQFYLGISRSDVIDYLKNFPLSLREINQTGKNIIIKSFRPLYPFQYWQIDHIDFSNTIIGQKSSKGKVNDGYQYILVVIDIFSKFVYLFPTKTNDMQSVEYCLTKIFMQGDIPEKIGADNAFWSLGPFLNKYNVKLIIGKPYRPESQGHVENKNKQIKRYINHHFNRYNTYKYYDILDQVAFSINNTVHAVTKLTPNLVHRGRTLSTKIDDNIDKIKNRINASDIVSTIDVNKDDHLKYIKMRDKMYEHKISHVRNTIHKVADKREEQNKEVQPIQVGSTVKLATYIKIDDKIQPVQIKIQRTFDNSAIPEYVKLNNPLTVKSKDESNTEKRESVKSITRQPKTMFSKIDKNTTKWDWSLPQTTFTLLSGQQINLEPQKNLTFEVSSYTLNKAQYQYTLDWISPDGDRWKVLQLISSTKYAKEFTSNLLLKTQSTNTSPKTRPDYKFIDLTTKPLSKKQKQTSAATFSLNPEMNDDEFLQLTLNKHEKAYKLFIKFDTHLNTYKDYGKRARIFKDTFDLGRQKIKVSIIEHYDLDKGGVELGRDDGVIVRYGQGKDSYGDDKAHYDIEHKKQIRAYPLQRADIAQYTATIDFNLKRYNWCFREPSEIITKLTKFFK</sequence>
<dbReference type="InterPro" id="IPR036397">
    <property type="entry name" value="RNaseH_sf"/>
</dbReference>
<proteinExistence type="predicted"/>
<accession>A0A6C0F680</accession>
<dbReference type="GO" id="GO:0015074">
    <property type="term" value="P:DNA integration"/>
    <property type="evidence" value="ECO:0007669"/>
    <property type="project" value="InterPro"/>
</dbReference>
<dbReference type="InterPro" id="IPR050951">
    <property type="entry name" value="Retrovirus_Pol_polyprotein"/>
</dbReference>
<dbReference type="EMBL" id="MN738792">
    <property type="protein sequence ID" value="QHT37306.1"/>
    <property type="molecule type" value="Genomic_DNA"/>
</dbReference>
<dbReference type="PANTHER" id="PTHR37984:SF5">
    <property type="entry name" value="PROTEIN NYNRIN-LIKE"/>
    <property type="match status" value="1"/>
</dbReference>
<dbReference type="PANTHER" id="PTHR37984">
    <property type="entry name" value="PROTEIN CBG26694"/>
    <property type="match status" value="1"/>
</dbReference>
<dbReference type="InterPro" id="IPR001584">
    <property type="entry name" value="Integrase_cat-core"/>
</dbReference>
<dbReference type="GO" id="GO:0003676">
    <property type="term" value="F:nucleic acid binding"/>
    <property type="evidence" value="ECO:0007669"/>
    <property type="project" value="InterPro"/>
</dbReference>
<dbReference type="SUPFAM" id="SSF53098">
    <property type="entry name" value="Ribonuclease H-like"/>
    <property type="match status" value="1"/>
</dbReference>
<feature type="domain" description="Integrase catalytic" evidence="1">
    <location>
        <begin position="191"/>
        <end position="356"/>
    </location>
</feature>
<name>A0A6C0F680_9ZZZZ</name>
<dbReference type="AlphaFoldDB" id="A0A6C0F680"/>
<organism evidence="2">
    <name type="scientific">viral metagenome</name>
    <dbReference type="NCBI Taxonomy" id="1070528"/>
    <lineage>
        <taxon>unclassified sequences</taxon>
        <taxon>metagenomes</taxon>
        <taxon>organismal metagenomes</taxon>
    </lineage>
</organism>
<dbReference type="Gene3D" id="3.30.420.10">
    <property type="entry name" value="Ribonuclease H-like superfamily/Ribonuclease H"/>
    <property type="match status" value="1"/>
</dbReference>
<evidence type="ECO:0000259" key="1">
    <source>
        <dbReference type="PROSITE" id="PS50994"/>
    </source>
</evidence>
<protein>
    <recommendedName>
        <fullName evidence="1">Integrase catalytic domain-containing protein</fullName>
    </recommendedName>
</protein>
<dbReference type="PROSITE" id="PS50994">
    <property type="entry name" value="INTEGRASE"/>
    <property type="match status" value="1"/>
</dbReference>